<dbReference type="InterPro" id="IPR001846">
    <property type="entry name" value="VWF_type-D"/>
</dbReference>
<protein>
    <submittedName>
        <fullName evidence="12">Vitellogenin</fullName>
    </submittedName>
</protein>
<dbReference type="SMART" id="SM00216">
    <property type="entry name" value="VWD"/>
    <property type="match status" value="1"/>
</dbReference>
<dbReference type="Pfam" id="PF01347">
    <property type="entry name" value="Vitellogenin_N"/>
    <property type="match status" value="1"/>
</dbReference>
<reference evidence="12" key="1">
    <citation type="journal article" date="2021" name="J. Crust. Biol.">
        <title>The presence of multiple copies of the vitellogenin gene in Fenneropenaeus merguiensis (De Man, 1888) (Decapoda: Dendrobranchiata: Penaeidae): Evidence for gene expansion and functional diversification in shrimps.</title>
        <authorList>
            <person name="Zhao J."/>
            <person name="Wang W."/>
            <person name="Wang C."/>
            <person name="Shi L."/>
            <person name="Wang G."/>
            <person name="Sun C."/>
            <person name="Chan S.F."/>
        </authorList>
    </citation>
    <scope>NUCLEOTIDE SEQUENCE</scope>
    <source>
        <strain evidence="12">FmVg2</strain>
    </source>
</reference>
<evidence type="ECO:0000256" key="7">
    <source>
        <dbReference type="ARBA" id="ARBA00023180"/>
    </source>
</evidence>
<evidence type="ECO:0000256" key="3">
    <source>
        <dbReference type="ARBA" id="ARBA00022761"/>
    </source>
</evidence>
<keyword evidence="7" id="KW-0325">Glycoprotein</keyword>
<dbReference type="PROSITE" id="PS51211">
    <property type="entry name" value="VITELLOGENIN"/>
    <property type="match status" value="1"/>
</dbReference>
<feature type="domain" description="Vitellogenin" evidence="10">
    <location>
        <begin position="42"/>
        <end position="653"/>
    </location>
</feature>
<dbReference type="GO" id="GO:0005319">
    <property type="term" value="F:lipid transporter activity"/>
    <property type="evidence" value="ECO:0007669"/>
    <property type="project" value="InterPro"/>
</dbReference>
<proteinExistence type="evidence at transcript level"/>
<keyword evidence="5" id="KW-0446">Lipid-binding</keyword>
<dbReference type="Gene3D" id="2.20.50.20">
    <property type="entry name" value="Lipovitellin. Chain A, domain 3"/>
    <property type="match status" value="1"/>
</dbReference>
<keyword evidence="1" id="KW-0813">Transport</keyword>
<feature type="signal peptide" evidence="9">
    <location>
        <begin position="1"/>
        <end position="18"/>
    </location>
</feature>
<keyword evidence="6" id="KW-1015">Disulfide bond</keyword>
<name>A0A8F4Y416_PENME</name>
<evidence type="ECO:0000256" key="2">
    <source>
        <dbReference type="ARBA" id="ARBA00022729"/>
    </source>
</evidence>
<dbReference type="InterPro" id="IPR050733">
    <property type="entry name" value="Vitellogenin/Apolipophorin"/>
</dbReference>
<accession>A0A8F4Y416</accession>
<evidence type="ECO:0000313" key="12">
    <source>
        <dbReference type="EMBL" id="QXJ08930.1"/>
    </source>
</evidence>
<dbReference type="GO" id="GO:0045735">
    <property type="term" value="F:nutrient reservoir activity"/>
    <property type="evidence" value="ECO:0007669"/>
    <property type="project" value="UniProtKB-KW"/>
</dbReference>
<dbReference type="PROSITE" id="PS51233">
    <property type="entry name" value="VWFD"/>
    <property type="match status" value="1"/>
</dbReference>
<evidence type="ECO:0000256" key="1">
    <source>
        <dbReference type="ARBA" id="ARBA00022448"/>
    </source>
</evidence>
<evidence type="ECO:0000259" key="11">
    <source>
        <dbReference type="PROSITE" id="PS51233"/>
    </source>
</evidence>
<dbReference type="SUPFAM" id="SSF48431">
    <property type="entry name" value="Lipovitellin-phosvitin complex, superhelical domain"/>
    <property type="match status" value="1"/>
</dbReference>
<dbReference type="SUPFAM" id="SSF56968">
    <property type="entry name" value="Lipovitellin-phosvitin complex, beta-sheet shell regions"/>
    <property type="match status" value="2"/>
</dbReference>
<sequence length="2553" mass="284165">MTTSSLVFVLALVAGGLAAPWTAQAPRCSTECPITGSPKLAYQPEKTYTYAYSGKSRVQLKGVEDGVTELEWSKQVELTWITPCDMAITIKHAKVDGAAGADVGFLERYPLVVAVADGRIQHVCTHPGDAPWSINMKKGIATTLQNSLPSLSPFSSGLTITETDVVGKCPTKYEIETEGEKVIVVKEKNHRQCQERFPTPAETPAPWLKAPLPIEESRSECKQEITNGIYTAIMCQDKNIVRPAFGVYKYVEANQESTLRFISESSDASAISAIPRAEFQIESLLYNHEMVKEPELAPELDEVMKQICQKTMETIEPEAAALVDKALHLLRRVPVSVVEATAEKVRGGRYCGNSARLESIFLDAIAFVHESGAVKIMVQEIESGRATGGRLALYTAALYLTPRPNIEAVEALKPLFESPRPVPSVTLAAATMVNNYCRHTPHCNETAPVKEIAEILATKVQRQCSPSVGEEVEKEALATLKALGNMGVITPAVTRAAVGCIEQEGVETSIRVAAAHVFRHTQCAHYVTGKLSDIAVHPRMATEARIAAYLGAIRCAEEEHLQKIISKISEEQNTQVRGFILSHLLNIQESASPDRERLRYLLTNFVIPRNFEGDIRKHSRNIEMSYFSPSLGIGAGVESNVIYTPESFLPRSVDLNLRTTIEDLGINLGEAGIRLEGLDPIIKELVGPEGYLRKASFGRILKDIVAFAEEKGHRIAEHLEESLREKRAISTSTISRFFKKLYGERKEGEVRADVFARIFGHEVTYATIAEDLKELDADRIIESIFSYFDATLPNIHNLNIDSARTGQIFLDYSLPTIQGTPLKLKLEGTAIVGIKMAGDFNIIELFTNPAHVDRTLKLIPSASIAVSGFVGYDCHIAKAGTELKSTIATANGATINIKKNSNNVFEFELELPEKMELFNVKAETNLIKVIGKRVTKVSPPSMRDVRILHQKCMDALEPVFGIKMCYEMNFPDIFRSTAMPLGEPIVAKLYIEKADPSMRGYRMTTAIKNKRGNKVIKVNIETPGAATPRQAELMMSYTKEETSHVVSAKIESSSTSVGLWTTLTNEGEHKALETFVKFKSGIYDISRAIKVELNGKEATDEMQYEINVFTGRNKRLTTESKILEARFIKKMNGPEVEVICKTMNALREFVDLNIEVDGDFRYNPYVRMVFPTAVRKIEFHTAVGAWKVISYVRKVAETPAAEHHALIKIEKGNRDIMSVDASMKTRGRLFRNMMIENEIKVSIGRKSYKASNNFFLGASKMGAQLEVIKPEDSVKMIEFEALYERSAGAHNARVIVDAPGYMQAIKFESKINEEEQGKYAIESALKHGQHMLLQLDGPVTYIYSPRKLKFEAELKVAMLDMEPHIISTTMLGSNTKQILAFEMKNRQESLFAFKWTLTSEVGPEQKTISNTKLIVPAFMEFLFDISLIQDNIHVSLNTAVLPKSESAHRIKTFVDIDGENKKINAEFAWDADRNPERKLVVDANVISSSPDLGHASIHGNIIIAGEPYHMKLSLNAEDIMASGFELEVTTPSQKTLALEASYKIEDQRPITRVITMFRYKNTEDKEHKSTGSVAAENLEGPYSYALDTKVIYIAPEGKETRLETILKHHKMPEARVVLFKVDAEGLVLRKPLVVEFFIENKEGSYEGKCTMARNAPKTVFDWDVKIHPQGEIEAIEAGLDLKATVQLLKVVHAALTFEKEVRIERSESANYRYHYSRPTPTSYHVLVQTPSRTMQGEAHISASQSGIKFYPNKHNSESTYEIGYKATHTGNQGRWESRINHPALPKPMQFALQYTADRAAVEGTVELDIFPSSADKITGHLASTRVSANTIRTEGSIASRVLKVSPKLILTTAIASDTVGLDVEFRKSPSAPPSIKVIAKYDKTSPKNAVLAFTIDHENTPVFEVSGVMKPDEAPTCNGLAVSAVVYAPVLGTHDIHSRMCKPAFVEVTTNKQGTDRKYMARIGLQAPDNAEVSLSKGTTQSMEEYPIILARLEMVDPTVIRVGFAYERPEIYRMMDLIREKLSVVKASVGAAAQEILEEVAGSSASMQGSELSTLIAEVKEELRMIYQDLVEDSRPSLGEMPSFGRIKNSFRHMIRIWAQLEKSIIQERKKMINVCLEMVKDITTQVFTVLKEIVEVLETGEVPEPVRHMVEELKRSEVYEIIKGSMNELLESYPEEYEAIKYVAINVMSALKRDFDLMFERIMEVPAFQRIINWIMENLNPGRLAAVEANTLAEILLEDFHILGVKAGENQLMIEIPLYKPLYSVVQFIKEVINPYEIRKDFMWLIDGTLPYTLEDFIWMYYTFVPQQITDLLPPYPRTAMVVGGTEILTFDGLVVRAPRSPCKVLLAAHGSHTIMMSHPQPSAPAEVELKTPDATIVIKPDAEVLVNGQPIRGSEETVGKIRIEKNAEEIVVQCPLMKIIVSKKSEVVAIKASGWTFGHVAGLLGPNNGEIGDDRLMPNGAEPASPREVAASWQERKQCSMPEIPHAMPTVARVIKCEALLRIRSQCIAVVEPQTFVQMCHAAHNACDAFTAFRTFCALKGVVEASPIPC</sequence>
<dbReference type="Pfam" id="PF00094">
    <property type="entry name" value="VWD"/>
    <property type="match status" value="1"/>
</dbReference>
<dbReference type="Gene3D" id="2.30.230.10">
    <property type="entry name" value="Lipovitellin, beta-sheet shell regions, chain A"/>
    <property type="match status" value="1"/>
</dbReference>
<comment type="caution">
    <text evidence="8">Lacks conserved residue(s) required for the propagation of feature annotation.</text>
</comment>
<dbReference type="SMART" id="SM01169">
    <property type="entry name" value="DUF1943"/>
    <property type="match status" value="1"/>
</dbReference>
<dbReference type="EMBL" id="MT941449">
    <property type="protein sequence ID" value="QXJ08930.1"/>
    <property type="molecule type" value="Genomic_DNA"/>
</dbReference>
<organism evidence="12">
    <name type="scientific">Penaeus merguiensis</name>
    <name type="common">Banana prawn</name>
    <name type="synonym">Fenneropenaeus merguiensis</name>
    <dbReference type="NCBI Taxonomy" id="71412"/>
    <lineage>
        <taxon>Eukaryota</taxon>
        <taxon>Metazoa</taxon>
        <taxon>Ecdysozoa</taxon>
        <taxon>Arthropoda</taxon>
        <taxon>Crustacea</taxon>
        <taxon>Multicrustacea</taxon>
        <taxon>Malacostraca</taxon>
        <taxon>Eumalacostraca</taxon>
        <taxon>Eucarida</taxon>
        <taxon>Decapoda</taxon>
        <taxon>Dendrobranchiata</taxon>
        <taxon>Penaeoidea</taxon>
        <taxon>Penaeidae</taxon>
        <taxon>Penaeus</taxon>
    </lineage>
</organism>
<dbReference type="FunFam" id="2.20.50.20:FF:000007">
    <property type="entry name" value="von Willebrand factor type D domaincontaining protein"/>
    <property type="match status" value="1"/>
</dbReference>
<dbReference type="PANTHER" id="PTHR23345:SF15">
    <property type="entry name" value="VITELLOGENIN 1-RELATED"/>
    <property type="match status" value="1"/>
</dbReference>
<evidence type="ECO:0000256" key="5">
    <source>
        <dbReference type="ARBA" id="ARBA00023121"/>
    </source>
</evidence>
<evidence type="ECO:0000256" key="9">
    <source>
        <dbReference type="SAM" id="SignalP"/>
    </source>
</evidence>
<evidence type="ECO:0000259" key="10">
    <source>
        <dbReference type="PROSITE" id="PS51211"/>
    </source>
</evidence>
<keyword evidence="2 9" id="KW-0732">Signal</keyword>
<dbReference type="InterPro" id="IPR001747">
    <property type="entry name" value="Vitellogenin_N"/>
</dbReference>
<dbReference type="EMBL" id="MT941446">
    <property type="protein sequence ID" value="QXJ08927.1"/>
    <property type="molecule type" value="mRNA"/>
</dbReference>
<dbReference type="InterPro" id="IPR015255">
    <property type="entry name" value="Vitellinogen_open_b-sht"/>
</dbReference>
<keyword evidence="4" id="KW-0445">Lipid transport</keyword>
<dbReference type="InterPro" id="IPR011030">
    <property type="entry name" value="Lipovitellin_superhlx_dom"/>
</dbReference>
<dbReference type="InterPro" id="IPR015816">
    <property type="entry name" value="Vitellinogen_b-sht_N"/>
</dbReference>
<dbReference type="Pfam" id="PF09172">
    <property type="entry name" value="Vit_open_b-sht"/>
    <property type="match status" value="1"/>
</dbReference>
<dbReference type="InterPro" id="IPR015817">
    <property type="entry name" value="Vitellinogen_open_b-sht_sub1"/>
</dbReference>
<feature type="chain" id="PRO_5036429566" evidence="9">
    <location>
        <begin position="19"/>
        <end position="2553"/>
    </location>
</feature>
<keyword evidence="3" id="KW-0758">Storage protein</keyword>
<dbReference type="SMART" id="SM00638">
    <property type="entry name" value="LPD_N"/>
    <property type="match status" value="1"/>
</dbReference>
<evidence type="ECO:0000256" key="6">
    <source>
        <dbReference type="ARBA" id="ARBA00023157"/>
    </source>
</evidence>
<dbReference type="GO" id="GO:0008289">
    <property type="term" value="F:lipid binding"/>
    <property type="evidence" value="ECO:0007669"/>
    <property type="project" value="UniProtKB-KW"/>
</dbReference>
<feature type="domain" description="VWFD" evidence="11">
    <location>
        <begin position="2320"/>
        <end position="2483"/>
    </location>
</feature>
<dbReference type="Gene3D" id="2.20.80.10">
    <property type="entry name" value="Lipovitellin-phosvitin complex, chain A, domain 4"/>
    <property type="match status" value="1"/>
</dbReference>
<dbReference type="InterPro" id="IPR015819">
    <property type="entry name" value="Lipid_transp_b-sht_shell"/>
</dbReference>
<dbReference type="PANTHER" id="PTHR23345">
    <property type="entry name" value="VITELLOGENIN-RELATED"/>
    <property type="match status" value="1"/>
</dbReference>
<dbReference type="Gene3D" id="1.25.10.20">
    <property type="entry name" value="Vitellinogen, superhelical"/>
    <property type="match status" value="1"/>
</dbReference>
<evidence type="ECO:0000256" key="4">
    <source>
        <dbReference type="ARBA" id="ARBA00023055"/>
    </source>
</evidence>
<evidence type="ECO:0000256" key="8">
    <source>
        <dbReference type="PROSITE-ProRule" id="PRU00557"/>
    </source>
</evidence>